<organism evidence="1">
    <name type="scientific">Schistocephalus solidus</name>
    <name type="common">Tapeworm</name>
    <dbReference type="NCBI Taxonomy" id="70667"/>
    <lineage>
        <taxon>Eukaryota</taxon>
        <taxon>Metazoa</taxon>
        <taxon>Spiralia</taxon>
        <taxon>Lophotrochozoa</taxon>
        <taxon>Platyhelminthes</taxon>
        <taxon>Cestoda</taxon>
        <taxon>Eucestoda</taxon>
        <taxon>Diphyllobothriidea</taxon>
        <taxon>Diphyllobothriidae</taxon>
        <taxon>Schistocephalus</taxon>
    </lineage>
</organism>
<dbReference type="EMBL" id="GEEE01017871">
    <property type="protein sequence ID" value="JAP45354.1"/>
    <property type="molecule type" value="Transcribed_RNA"/>
</dbReference>
<evidence type="ECO:0000313" key="1">
    <source>
        <dbReference type="EMBL" id="JAP54344.1"/>
    </source>
</evidence>
<protein>
    <submittedName>
        <fullName evidence="1">Uncharacterized protein</fullName>
    </submittedName>
</protein>
<sequence length="101" mass="11243">MELWVCTLSAVLNTALLTNQVLLRYGLWVLVGATLSRLHCGGNWHFGAFCTITIFPVLLRHSARPDFCQQVRSINLSGWPLWKESNSAYAGMTNLVPQLGP</sequence>
<reference evidence="1" key="1">
    <citation type="submission" date="2016-01" db="EMBL/GenBank/DDBJ databases">
        <title>Reference transcriptome for the parasite Schistocephalus solidus: insights into the molecular evolution of parasitism.</title>
        <authorList>
            <person name="Hebert F.O."/>
            <person name="Grambauer S."/>
            <person name="Barber I."/>
            <person name="Landry C.R."/>
            <person name="Aubin-Horth N."/>
        </authorList>
    </citation>
    <scope>NUCLEOTIDE SEQUENCE</scope>
</reference>
<accession>A0A0X3PRF5</accession>
<proteinExistence type="predicted"/>
<dbReference type="AlphaFoldDB" id="A0A0X3PRF5"/>
<dbReference type="EMBL" id="GEEE01016809">
    <property type="protein sequence ID" value="JAP46416.1"/>
    <property type="molecule type" value="Transcribed_RNA"/>
</dbReference>
<name>A0A0X3PRF5_SCHSO</name>
<dbReference type="EMBL" id="GEEE01013159">
    <property type="protein sequence ID" value="JAP50066.1"/>
    <property type="molecule type" value="Transcribed_RNA"/>
</dbReference>
<gene>
    <name evidence="1" type="ORF">TR158669</name>
</gene>
<dbReference type="EMBL" id="GEEE01008881">
    <property type="protein sequence ID" value="JAP54344.1"/>
    <property type="molecule type" value="Transcribed_RNA"/>
</dbReference>